<dbReference type="Pfam" id="PF00129">
    <property type="entry name" value="MHC_I"/>
    <property type="match status" value="1"/>
</dbReference>
<dbReference type="InterPro" id="IPR011162">
    <property type="entry name" value="MHC_I/II-like_Ag-recog"/>
</dbReference>
<dbReference type="InterPro" id="IPR050208">
    <property type="entry name" value="MHC_class-I_related"/>
</dbReference>
<evidence type="ECO:0000256" key="2">
    <source>
        <dbReference type="RuleBase" id="RU004439"/>
    </source>
</evidence>
<dbReference type="EMBL" id="CAUEEQ010015817">
    <property type="protein sequence ID" value="CAJ0939699.1"/>
    <property type="molecule type" value="Genomic_DNA"/>
</dbReference>
<organism evidence="4 5">
    <name type="scientific">Ranitomeya imitator</name>
    <name type="common">mimic poison frog</name>
    <dbReference type="NCBI Taxonomy" id="111125"/>
    <lineage>
        <taxon>Eukaryota</taxon>
        <taxon>Metazoa</taxon>
        <taxon>Chordata</taxon>
        <taxon>Craniata</taxon>
        <taxon>Vertebrata</taxon>
        <taxon>Euteleostomi</taxon>
        <taxon>Amphibia</taxon>
        <taxon>Batrachia</taxon>
        <taxon>Anura</taxon>
        <taxon>Neobatrachia</taxon>
        <taxon>Hyloidea</taxon>
        <taxon>Dendrobatidae</taxon>
        <taxon>Dendrobatinae</taxon>
        <taxon>Ranitomeya</taxon>
    </lineage>
</organism>
<dbReference type="PRINTS" id="PR01638">
    <property type="entry name" value="MHCCLASSI"/>
</dbReference>
<name>A0ABN9LGS4_9NEOB</name>
<evidence type="ECO:0000313" key="4">
    <source>
        <dbReference type="EMBL" id="CAJ0939699.1"/>
    </source>
</evidence>
<comment type="caution">
    <text evidence="4">The sequence shown here is derived from an EMBL/GenBank/DDBJ whole genome shotgun (WGS) entry which is preliminary data.</text>
</comment>
<accession>A0ABN9LGS4</accession>
<dbReference type="PANTHER" id="PTHR16675:SF286">
    <property type="entry name" value="MHC CLASS I ANTIGEN"/>
    <property type="match status" value="1"/>
</dbReference>
<dbReference type="PANTHER" id="PTHR16675">
    <property type="entry name" value="MHC CLASS I-RELATED"/>
    <property type="match status" value="1"/>
</dbReference>
<comment type="similarity">
    <text evidence="2">Belongs to the MHC class I family.</text>
</comment>
<protein>
    <recommendedName>
        <fullName evidence="3">MHC class I-like antigen recognition-like domain-containing protein</fullName>
    </recommendedName>
</protein>
<keyword evidence="1" id="KW-0325">Glycoprotein</keyword>
<feature type="domain" description="MHC class I-like antigen recognition-like" evidence="3">
    <location>
        <begin position="38"/>
        <end position="109"/>
    </location>
</feature>
<dbReference type="InterPro" id="IPR037055">
    <property type="entry name" value="MHC_I-like_Ag-recog_sf"/>
</dbReference>
<dbReference type="Gene3D" id="3.30.500.10">
    <property type="entry name" value="MHC class I-like antigen recognition-like"/>
    <property type="match status" value="2"/>
</dbReference>
<gene>
    <name evidence="4" type="ORF">RIMI_LOCUS8100386</name>
</gene>
<dbReference type="SUPFAM" id="SSF54452">
    <property type="entry name" value="MHC antigen-recognition domain"/>
    <property type="match status" value="1"/>
</dbReference>
<sequence>MKKMEDGYWERNTQIGKQHEALFKHNVRIVMERFNESGGYNQFGYDGREFVALGHTDVDICPTMAAGAQITTQRWNSPDLQVGKRDKNYLENICTEYLKKYVEIGREDLGGAESSILFCSSVLSSGHV</sequence>
<evidence type="ECO:0000313" key="5">
    <source>
        <dbReference type="Proteomes" id="UP001176940"/>
    </source>
</evidence>
<dbReference type="Proteomes" id="UP001176940">
    <property type="component" value="Unassembled WGS sequence"/>
</dbReference>
<keyword evidence="5" id="KW-1185">Reference proteome</keyword>
<evidence type="ECO:0000256" key="1">
    <source>
        <dbReference type="ARBA" id="ARBA00023180"/>
    </source>
</evidence>
<proteinExistence type="inferred from homology"/>
<dbReference type="InterPro" id="IPR011161">
    <property type="entry name" value="MHC_I-like_Ag-recog"/>
</dbReference>
<evidence type="ECO:0000259" key="3">
    <source>
        <dbReference type="Pfam" id="PF00129"/>
    </source>
</evidence>
<reference evidence="4" key="1">
    <citation type="submission" date="2023-07" db="EMBL/GenBank/DDBJ databases">
        <authorList>
            <person name="Stuckert A."/>
        </authorList>
    </citation>
    <scope>NUCLEOTIDE SEQUENCE</scope>
</reference>
<dbReference type="InterPro" id="IPR001039">
    <property type="entry name" value="MHC_I_a_a1/a2"/>
</dbReference>